<dbReference type="SMART" id="SM00465">
    <property type="entry name" value="GIYc"/>
    <property type="match status" value="1"/>
</dbReference>
<evidence type="ECO:0000256" key="7">
    <source>
        <dbReference type="HAMAP-Rule" id="MF_00203"/>
    </source>
</evidence>
<dbReference type="InterPro" id="IPR004791">
    <property type="entry name" value="UvrC"/>
</dbReference>
<protein>
    <recommendedName>
        <fullName evidence="7">UvrABC system protein C</fullName>
        <shortName evidence="7">Protein UvrC</shortName>
    </recommendedName>
    <alternativeName>
        <fullName evidence="7">Excinuclease ABC subunit C</fullName>
    </alternativeName>
</protein>
<keyword evidence="4 7" id="KW-0267">Excision nuclease</keyword>
<dbReference type="PROSITE" id="PS50165">
    <property type="entry name" value="UVRC"/>
    <property type="match status" value="1"/>
</dbReference>
<dbReference type="EMBL" id="JAVNWW010000005">
    <property type="protein sequence ID" value="MDU0809349.1"/>
    <property type="molecule type" value="Genomic_DNA"/>
</dbReference>
<comment type="subunit">
    <text evidence="7">Interacts with UvrB in an incision complex.</text>
</comment>
<dbReference type="Pfam" id="PF22920">
    <property type="entry name" value="UvrC_RNaseH"/>
    <property type="match status" value="1"/>
</dbReference>
<dbReference type="InterPro" id="IPR047296">
    <property type="entry name" value="GIY-YIG_UvrC_Cho"/>
</dbReference>
<dbReference type="InterPro" id="IPR010994">
    <property type="entry name" value="RuvA_2-like"/>
</dbReference>
<dbReference type="Gene3D" id="3.30.420.340">
    <property type="entry name" value="UvrC, RNAse H endonuclease domain"/>
    <property type="match status" value="1"/>
</dbReference>
<dbReference type="Proteomes" id="UP001249959">
    <property type="component" value="Unassembled WGS sequence"/>
</dbReference>
<dbReference type="PROSITE" id="PS50164">
    <property type="entry name" value="GIY_YIG"/>
    <property type="match status" value="1"/>
</dbReference>
<dbReference type="InterPro" id="IPR050066">
    <property type="entry name" value="UvrABC_protein_C"/>
</dbReference>
<reference evidence="10 11" key="1">
    <citation type="submission" date="2023-09" db="EMBL/GenBank/DDBJ databases">
        <title>Aquirufa genomes.</title>
        <authorList>
            <person name="Pitt A."/>
        </authorList>
    </citation>
    <scope>NUCLEOTIDE SEQUENCE [LARGE SCALE GENOMIC DNA]</scope>
    <source>
        <strain evidence="10 11">LEOWEIH-7C</strain>
    </source>
</reference>
<dbReference type="Pfam" id="PF08459">
    <property type="entry name" value="UvrC_RNaseH_dom"/>
    <property type="match status" value="1"/>
</dbReference>
<sequence>MSNFDPKSILPTLPDQPGVYRYFDENDTIIYIGKAKNLKNRVSSYFTSIQNHNTKTRRLVQQIQKIEFTIVHSEFDALLLENTLIKQFQPKYNILLRDDKTYPFICLTNEHFPRLITMRRIDHAIGTFFGPFANPKAMNGLLEMVHQLYPIRTCTLALKPANIEQGKFKVCLEYHIGNCKGPCEGLQNESDYQIYIEQITNILKGNYQKPKSLFFERMQQASARMAFEEAQEWKEKWELLENFQAKSTVVNPAIHDVDVFTMVSDEALAYINFMKVINGTILQSQTWEVKKKLNEDESDLLTMLIWEKREQFHSEAKEILTNIPMAIEFQGAKNTIPQMGDKKKLLDMSLKNVLYFRKEKADRKAAEESGGDRKMRVMLKLKNDLRLTQLPKRIECFDNSNLQGTNPVSAMVCFIQAQAAKKEYRLFTPRTVEGPDDFATMHEVITRRYTRLLEEEAELPDLIIVDGGKGQLSAACDALKAIGLYGQIPIIGIAKRLEEIYFPEDSLPVYIDKKSESLKLIQQLRDEAHRFGITAHRNRRSKNFLVSQLEELEGIGKLTAQKLLKHFGTIRQMYDAPVEELEKVAGKAKTPMLRKQIKIWLDEKA</sequence>
<evidence type="ECO:0000313" key="10">
    <source>
        <dbReference type="EMBL" id="MDU0809349.1"/>
    </source>
</evidence>
<evidence type="ECO:0000256" key="5">
    <source>
        <dbReference type="ARBA" id="ARBA00023204"/>
    </source>
</evidence>
<proteinExistence type="inferred from homology"/>
<dbReference type="PANTHER" id="PTHR30562:SF1">
    <property type="entry name" value="UVRABC SYSTEM PROTEIN C"/>
    <property type="match status" value="1"/>
</dbReference>
<dbReference type="InterPro" id="IPR000305">
    <property type="entry name" value="GIY-YIG_endonuc"/>
</dbReference>
<evidence type="ECO:0000256" key="3">
    <source>
        <dbReference type="ARBA" id="ARBA00022769"/>
    </source>
</evidence>
<dbReference type="CDD" id="cd10434">
    <property type="entry name" value="GIY-YIG_UvrC_Cho"/>
    <property type="match status" value="1"/>
</dbReference>
<accession>A0ABU3TU56</accession>
<dbReference type="Gene3D" id="1.10.150.20">
    <property type="entry name" value="5' to 3' exonuclease, C-terminal subdomain"/>
    <property type="match status" value="1"/>
</dbReference>
<dbReference type="InterPro" id="IPR035901">
    <property type="entry name" value="GIY-YIG_endonuc_sf"/>
</dbReference>
<evidence type="ECO:0000256" key="1">
    <source>
        <dbReference type="ARBA" id="ARBA00022490"/>
    </source>
</evidence>
<comment type="caution">
    <text evidence="10">The sequence shown here is derived from an EMBL/GenBank/DDBJ whole genome shotgun (WGS) entry which is preliminary data.</text>
</comment>
<evidence type="ECO:0000256" key="6">
    <source>
        <dbReference type="ARBA" id="ARBA00023236"/>
    </source>
</evidence>
<dbReference type="Pfam" id="PF01541">
    <property type="entry name" value="GIY-YIG"/>
    <property type="match status" value="1"/>
</dbReference>
<organism evidence="10 11">
    <name type="scientific">Aquirufa regiilacus</name>
    <dbReference type="NCBI Taxonomy" id="3024868"/>
    <lineage>
        <taxon>Bacteria</taxon>
        <taxon>Pseudomonadati</taxon>
        <taxon>Bacteroidota</taxon>
        <taxon>Cytophagia</taxon>
        <taxon>Cytophagales</taxon>
        <taxon>Flectobacillaceae</taxon>
        <taxon>Aquirufa</taxon>
    </lineage>
</organism>
<keyword evidence="5 7" id="KW-0234">DNA repair</keyword>
<dbReference type="InterPro" id="IPR001162">
    <property type="entry name" value="UvrC_RNase_H_dom"/>
</dbReference>
<comment type="similarity">
    <text evidence="7">Belongs to the UvrC family.</text>
</comment>
<dbReference type="InterPro" id="IPR038476">
    <property type="entry name" value="UvrC_RNase_H_dom_sf"/>
</dbReference>
<dbReference type="Gene3D" id="3.40.1440.10">
    <property type="entry name" value="GIY-YIG endonuclease"/>
    <property type="match status" value="1"/>
</dbReference>
<keyword evidence="11" id="KW-1185">Reference proteome</keyword>
<comment type="function">
    <text evidence="7">The UvrABC repair system catalyzes the recognition and processing of DNA lesions. UvrC both incises the 5' and 3' sides of the lesion. The N-terminal half is responsible for the 3' incision and the C-terminal half is responsible for the 5' incision.</text>
</comment>
<keyword evidence="1 7" id="KW-0963">Cytoplasm</keyword>
<evidence type="ECO:0000313" key="11">
    <source>
        <dbReference type="Proteomes" id="UP001249959"/>
    </source>
</evidence>
<dbReference type="PANTHER" id="PTHR30562">
    <property type="entry name" value="UVRC/OXIDOREDUCTASE"/>
    <property type="match status" value="1"/>
</dbReference>
<keyword evidence="2 7" id="KW-0227">DNA damage</keyword>
<evidence type="ECO:0000259" key="9">
    <source>
        <dbReference type="PROSITE" id="PS50165"/>
    </source>
</evidence>
<keyword evidence="6 7" id="KW-0742">SOS response</keyword>
<evidence type="ECO:0000259" key="8">
    <source>
        <dbReference type="PROSITE" id="PS50164"/>
    </source>
</evidence>
<dbReference type="NCBIfam" id="TIGR00194">
    <property type="entry name" value="uvrC"/>
    <property type="match status" value="1"/>
</dbReference>
<dbReference type="SUPFAM" id="SSF82771">
    <property type="entry name" value="GIY-YIG endonuclease"/>
    <property type="match status" value="1"/>
</dbReference>
<dbReference type="RefSeq" id="WP_315576994.1">
    <property type="nucleotide sequence ID" value="NZ_JARDXH010000005.1"/>
</dbReference>
<dbReference type="SUPFAM" id="SSF47781">
    <property type="entry name" value="RuvA domain 2-like"/>
    <property type="match status" value="1"/>
</dbReference>
<dbReference type="HAMAP" id="MF_00203">
    <property type="entry name" value="UvrC"/>
    <property type="match status" value="1"/>
</dbReference>
<name>A0ABU3TU56_9BACT</name>
<feature type="domain" description="GIY-YIG" evidence="8">
    <location>
        <begin position="15"/>
        <end position="94"/>
    </location>
</feature>
<gene>
    <name evidence="7 10" type="primary">uvrC</name>
    <name evidence="10" type="ORF">PQG45_09905</name>
</gene>
<evidence type="ECO:0000256" key="2">
    <source>
        <dbReference type="ARBA" id="ARBA00022763"/>
    </source>
</evidence>
<evidence type="ECO:0000256" key="4">
    <source>
        <dbReference type="ARBA" id="ARBA00022881"/>
    </source>
</evidence>
<dbReference type="SUPFAM" id="SSF46600">
    <property type="entry name" value="C-terminal UvrC-binding domain of UvrB"/>
    <property type="match status" value="1"/>
</dbReference>
<feature type="domain" description="UvrC family homology region profile" evidence="9">
    <location>
        <begin position="337"/>
        <end position="479"/>
    </location>
</feature>
<comment type="subcellular location">
    <subcellularLocation>
        <location evidence="7">Cytoplasm</location>
    </subcellularLocation>
</comment>
<keyword evidence="3 7" id="KW-0228">DNA excision</keyword>
<dbReference type="InterPro" id="IPR036876">
    <property type="entry name" value="UVR_dom_sf"/>
</dbReference>